<gene>
    <name evidence="4" type="ORF">GCM10010238_59490</name>
</gene>
<dbReference type="Pfam" id="PF13191">
    <property type="entry name" value="AAA_16"/>
    <property type="match status" value="1"/>
</dbReference>
<evidence type="ECO:0000313" key="4">
    <source>
        <dbReference type="EMBL" id="GGS62439.1"/>
    </source>
</evidence>
<dbReference type="GO" id="GO:0005737">
    <property type="term" value="C:cytoplasm"/>
    <property type="evidence" value="ECO:0007669"/>
    <property type="project" value="TreeGrafter"/>
</dbReference>
<reference evidence="4" key="1">
    <citation type="journal article" date="2014" name="Int. J. Syst. Evol. Microbiol.">
        <title>Complete genome sequence of Corynebacterium casei LMG S-19264T (=DSM 44701T), isolated from a smear-ripened cheese.</title>
        <authorList>
            <consortium name="US DOE Joint Genome Institute (JGI-PGF)"/>
            <person name="Walter F."/>
            <person name="Albersmeier A."/>
            <person name="Kalinowski J."/>
            <person name="Ruckert C."/>
        </authorList>
    </citation>
    <scope>NUCLEOTIDE SEQUENCE</scope>
    <source>
        <strain evidence="4">JCM 4234</strain>
    </source>
</reference>
<keyword evidence="2" id="KW-0067">ATP-binding</keyword>
<organism evidence="4 5">
    <name type="scientific">Streptomyces griseoviridis</name>
    <dbReference type="NCBI Taxonomy" id="45398"/>
    <lineage>
        <taxon>Bacteria</taxon>
        <taxon>Bacillati</taxon>
        <taxon>Actinomycetota</taxon>
        <taxon>Actinomycetes</taxon>
        <taxon>Kitasatosporales</taxon>
        <taxon>Streptomycetaceae</taxon>
        <taxon>Streptomyces</taxon>
    </lineage>
</organism>
<dbReference type="EMBL" id="BMSL01000026">
    <property type="protein sequence ID" value="GGS62439.1"/>
    <property type="molecule type" value="Genomic_DNA"/>
</dbReference>
<sequence>MVNNWHSEADSDRPARVLFGRDATVTRVVDLATSPDAAPLILLTGPAGVGRSAVLDAVDEELTARGLRTLTLRLARNERDRPYSLASRLGAELDARDRATVLRSTAKTAAAPPGPDTGRRLAAELRAALTTRDKLTVLVDDVQWTDPDSRAVLLPMIRHLAGGPVTFVCALRLAPAGPGDGVTPDRLRAAGLAEVVPLRPLREAEVRALVTRRLQAEPSPALLAYLRRECRGRPTAVLTALAGHQRGGSLRVFDRHAYLTSPHWPPALPADLPSVEYLRRLGGWVWPVAKAVAVLHPLGAAATGLIAEAVGADETAVRKALDELYAEEVLRHGPGPGHWRFRVPLLASALTTCLGPYERRRLAQLAVTAIWAGEAVADDRYLAEQLVTAGRFVDPGRASAELLDKGSAAMLADGYCAERWLRAAIDLITQPEQRVQGLLAHASTCCIHLRYAEAMESAWTVLSAHADLVTPEELLEMELVYVSALGGMGDTAALTEICEGGWRSLPGGEGHRIVTRCIALCHLDRWREADDHLAARRDDWSGDNVVVAALGQLMHECFGAYLGRTGAFDLAVADPSRYPLWTEGARHRFERLSQLARVLMGFGEPDRAERLLADHHLLVGYRPVPDRVVADGQAGRWDPALQLARASLATGLSVGDLPVHTQVCRETSVILGARGQLARAREVIERARTVQPVMLHLLSAPESYLDQSLGAADRARRVVADGLALAAGRGLVVGTDELWLAMALAELAAGDTAAARRCVDEVSRVAELLGTGRARLCRLLATAVAHHDRARAAEAVRLARRRGLPLEQADTIGMVVRHGLADASLLHEAYALYGELDALLRRAQLRNLMREHEVIAPRRSSVVAENERLLATLVTEGLTNRELAVVLGTSEKSVEGRLGRLFKRTGYRSRVELASAILAGELP</sequence>
<dbReference type="GO" id="GO:0004016">
    <property type="term" value="F:adenylate cyclase activity"/>
    <property type="evidence" value="ECO:0007669"/>
    <property type="project" value="TreeGrafter"/>
</dbReference>
<name>A0A918GVG2_STRGD</name>
<dbReference type="PANTHER" id="PTHR16305:SF35">
    <property type="entry name" value="TRANSCRIPTIONAL ACTIVATOR DOMAIN"/>
    <property type="match status" value="1"/>
</dbReference>
<evidence type="ECO:0000313" key="5">
    <source>
        <dbReference type="Proteomes" id="UP000653493"/>
    </source>
</evidence>
<dbReference type="GO" id="GO:0003677">
    <property type="term" value="F:DNA binding"/>
    <property type="evidence" value="ECO:0007669"/>
    <property type="project" value="InterPro"/>
</dbReference>
<feature type="domain" description="HTH luxR-type" evidence="3">
    <location>
        <begin position="860"/>
        <end position="917"/>
    </location>
</feature>
<dbReference type="GO" id="GO:0006355">
    <property type="term" value="P:regulation of DNA-templated transcription"/>
    <property type="evidence" value="ECO:0007669"/>
    <property type="project" value="InterPro"/>
</dbReference>
<dbReference type="Gene3D" id="1.10.10.10">
    <property type="entry name" value="Winged helix-like DNA-binding domain superfamily/Winged helix DNA-binding domain"/>
    <property type="match status" value="1"/>
</dbReference>
<keyword evidence="5" id="KW-1185">Reference proteome</keyword>
<dbReference type="SUPFAM" id="SSF52540">
    <property type="entry name" value="P-loop containing nucleoside triphosphate hydrolases"/>
    <property type="match status" value="1"/>
</dbReference>
<dbReference type="InterPro" id="IPR016032">
    <property type="entry name" value="Sig_transdc_resp-reg_C-effctor"/>
</dbReference>
<comment type="caution">
    <text evidence="4">The sequence shown here is derived from an EMBL/GenBank/DDBJ whole genome shotgun (WGS) entry which is preliminary data.</text>
</comment>
<dbReference type="InterPro" id="IPR036388">
    <property type="entry name" value="WH-like_DNA-bd_sf"/>
</dbReference>
<accession>A0A918GVG2</accession>
<dbReference type="SMART" id="SM00421">
    <property type="entry name" value="HTH_LUXR"/>
    <property type="match status" value="1"/>
</dbReference>
<protein>
    <submittedName>
        <fullName evidence="4">Transcriptional regulator</fullName>
    </submittedName>
</protein>
<keyword evidence="1" id="KW-0547">Nucleotide-binding</keyword>
<proteinExistence type="predicted"/>
<dbReference type="InterPro" id="IPR000792">
    <property type="entry name" value="Tscrpt_reg_LuxR_C"/>
</dbReference>
<reference evidence="4" key="2">
    <citation type="submission" date="2020-09" db="EMBL/GenBank/DDBJ databases">
        <authorList>
            <person name="Sun Q."/>
            <person name="Ohkuma M."/>
        </authorList>
    </citation>
    <scope>NUCLEOTIDE SEQUENCE</scope>
    <source>
        <strain evidence="4">JCM 4234</strain>
    </source>
</reference>
<evidence type="ECO:0000259" key="3">
    <source>
        <dbReference type="SMART" id="SM00421"/>
    </source>
</evidence>
<dbReference type="GO" id="GO:0005524">
    <property type="term" value="F:ATP binding"/>
    <property type="evidence" value="ECO:0007669"/>
    <property type="project" value="UniProtKB-KW"/>
</dbReference>
<dbReference type="InterPro" id="IPR027417">
    <property type="entry name" value="P-loop_NTPase"/>
</dbReference>
<evidence type="ECO:0000256" key="2">
    <source>
        <dbReference type="ARBA" id="ARBA00022840"/>
    </source>
</evidence>
<dbReference type="InterPro" id="IPR041664">
    <property type="entry name" value="AAA_16"/>
</dbReference>
<dbReference type="SUPFAM" id="SSF46894">
    <property type="entry name" value="C-terminal effector domain of the bipartite response regulators"/>
    <property type="match status" value="1"/>
</dbReference>
<dbReference type="PANTHER" id="PTHR16305">
    <property type="entry name" value="TESTICULAR SOLUBLE ADENYLYL CYCLASE"/>
    <property type="match status" value="1"/>
</dbReference>
<dbReference type="Proteomes" id="UP000653493">
    <property type="component" value="Unassembled WGS sequence"/>
</dbReference>
<evidence type="ECO:0000256" key="1">
    <source>
        <dbReference type="ARBA" id="ARBA00022741"/>
    </source>
</evidence>
<dbReference type="AlphaFoldDB" id="A0A918GVG2"/>